<dbReference type="OrthoDB" id="60822at2759"/>
<reference evidence="3" key="3">
    <citation type="submission" date="2016-07" db="EMBL/GenBank/DDBJ databases">
        <title>Evolution of pathogenesis and genome organization in the Tremellales.</title>
        <authorList>
            <person name="Cuomo C."/>
            <person name="Litvintseva A."/>
            <person name="Heitman J."/>
            <person name="Chen Y."/>
            <person name="Sun S."/>
            <person name="Springer D."/>
            <person name="Dromer F."/>
            <person name="Young S."/>
            <person name="Zeng Q."/>
            <person name="Chapman S."/>
            <person name="Gujja S."/>
            <person name="Saif S."/>
            <person name="Birren B."/>
        </authorList>
    </citation>
    <scope>NUCLEOTIDE SEQUENCE</scope>
    <source>
        <strain evidence="3">CBS 10737</strain>
    </source>
</reference>
<dbReference type="Pfam" id="PF10262">
    <property type="entry name" value="Rdx"/>
    <property type="match status" value="1"/>
</dbReference>
<dbReference type="Proteomes" id="UP000094020">
    <property type="component" value="Chromosome 4"/>
</dbReference>
<name>A0A1B9IAJ8_9TREE</name>
<reference evidence="3" key="1">
    <citation type="submission" date="2013-07" db="EMBL/GenBank/DDBJ databases">
        <title>The Genome Sequence of Cryptococcus pinus CBS10737.</title>
        <authorList>
            <consortium name="The Broad Institute Genome Sequencing Platform"/>
            <person name="Cuomo C."/>
            <person name="Litvintseva A."/>
            <person name="Chen Y."/>
            <person name="Heitman J."/>
            <person name="Sun S."/>
            <person name="Springer D."/>
            <person name="Dromer F."/>
            <person name="Young S.K."/>
            <person name="Zeng Q."/>
            <person name="Gargeya S."/>
            <person name="Fitzgerald M."/>
            <person name="Abouelleil A."/>
            <person name="Alvarado L."/>
            <person name="Berlin A.M."/>
            <person name="Chapman S.B."/>
            <person name="Dewar J."/>
            <person name="Goldberg J."/>
            <person name="Griggs A."/>
            <person name="Gujja S."/>
            <person name="Hansen M."/>
            <person name="Howarth C."/>
            <person name="Imamovic A."/>
            <person name="Larimer J."/>
            <person name="McCowan C."/>
            <person name="Murphy C."/>
            <person name="Pearson M."/>
            <person name="Priest M."/>
            <person name="Roberts A."/>
            <person name="Saif S."/>
            <person name="Shea T."/>
            <person name="Sykes S."/>
            <person name="Wortman J."/>
            <person name="Nusbaum C."/>
            <person name="Birren B."/>
        </authorList>
    </citation>
    <scope>NUCLEOTIDE SEQUENCE [LARGE SCALE GENOMIC DNA]</scope>
    <source>
        <strain evidence="3">CBS 10737</strain>
    </source>
</reference>
<dbReference type="KEGG" id="kpin:30170290"/>
<evidence type="ECO:0000313" key="5">
    <source>
        <dbReference type="Proteomes" id="UP000094020"/>
    </source>
</evidence>
<dbReference type="SUPFAM" id="SSF52833">
    <property type="entry name" value="Thioredoxin-like"/>
    <property type="match status" value="1"/>
</dbReference>
<feature type="compositionally biased region" description="Basic and acidic residues" evidence="2">
    <location>
        <begin position="74"/>
        <end position="101"/>
    </location>
</feature>
<keyword evidence="1" id="KW-0676">Redox-active center</keyword>
<sequence>MSSKEVCEDCDPSHNHSENQIQPASASTMAHKSTKTQPIEIDENQFKPPVPIDPPSKAKHATEFTIHRPPTPENKIERNDDNDTNDNKEKGDLTPPEEQKQNHHHHQQQQQQQQHEEEQFISPKLNEFKPNLIIEFCDRCRWAPRATWIQTELFLTFPSPLIRTITLIPLNSPETGGRFRVWVDIGLGKGDELVWDRKTEGGFPELKVLKQRIRNLIQPDLNLGHSDVNGKQDK</sequence>
<evidence type="ECO:0000256" key="2">
    <source>
        <dbReference type="SAM" id="MobiDB-lite"/>
    </source>
</evidence>
<evidence type="ECO:0000313" key="3">
    <source>
        <dbReference type="EMBL" id="OCF52628.1"/>
    </source>
</evidence>
<reference evidence="4" key="2">
    <citation type="submission" date="2013-07" db="EMBL/GenBank/DDBJ databases">
        <authorList>
            <consortium name="The Broad Institute Genome Sequencing Platform"/>
            <person name="Cuomo C."/>
            <person name="Litvintseva A."/>
            <person name="Chen Y."/>
            <person name="Heitman J."/>
            <person name="Sun S."/>
            <person name="Springer D."/>
            <person name="Dromer F."/>
            <person name="Young S.K."/>
            <person name="Zeng Q."/>
            <person name="Gargeya S."/>
            <person name="Fitzgerald M."/>
            <person name="Abouelleil A."/>
            <person name="Alvarado L."/>
            <person name="Berlin A.M."/>
            <person name="Chapman S.B."/>
            <person name="Dewar J."/>
            <person name="Goldberg J."/>
            <person name="Griggs A."/>
            <person name="Gujja S."/>
            <person name="Hansen M."/>
            <person name="Howarth C."/>
            <person name="Imamovic A."/>
            <person name="Larimer J."/>
            <person name="McCowan C."/>
            <person name="Murphy C."/>
            <person name="Pearson M."/>
            <person name="Priest M."/>
            <person name="Roberts A."/>
            <person name="Saif S."/>
            <person name="Shea T."/>
            <person name="Sykes S."/>
            <person name="Wortman J."/>
            <person name="Nusbaum C."/>
            <person name="Birren B."/>
        </authorList>
    </citation>
    <scope>NUCLEOTIDE SEQUENCE</scope>
    <source>
        <strain evidence="4">CBS 10737</strain>
    </source>
</reference>
<dbReference type="GeneID" id="30170290"/>
<dbReference type="InterPro" id="IPR011893">
    <property type="entry name" value="Selenoprotein_Rdx-typ"/>
</dbReference>
<reference evidence="4" key="4">
    <citation type="submission" date="2024-02" db="EMBL/GenBank/DDBJ databases">
        <title>Comparative genomics of Cryptococcus and Kwoniella reveals pathogenesis evolution and contrasting modes of karyotype evolution via chromosome fusion or intercentromeric recombination.</title>
        <authorList>
            <person name="Coelho M.A."/>
            <person name="David-Palma M."/>
            <person name="Shea T."/>
            <person name="Bowers K."/>
            <person name="McGinley-Smith S."/>
            <person name="Mohammad A.W."/>
            <person name="Gnirke A."/>
            <person name="Yurkov A.M."/>
            <person name="Nowrousian M."/>
            <person name="Sun S."/>
            <person name="Cuomo C.A."/>
            <person name="Heitman J."/>
        </authorList>
    </citation>
    <scope>NUCLEOTIDE SEQUENCE</scope>
    <source>
        <strain evidence="4">CBS 10737</strain>
    </source>
</reference>
<proteinExistence type="predicted"/>
<evidence type="ECO:0000313" key="4">
    <source>
        <dbReference type="EMBL" id="WWC69139.1"/>
    </source>
</evidence>
<feature type="compositionally biased region" description="Polar residues" evidence="2">
    <location>
        <begin position="18"/>
        <end position="37"/>
    </location>
</feature>
<evidence type="ECO:0000256" key="1">
    <source>
        <dbReference type="ARBA" id="ARBA00023284"/>
    </source>
</evidence>
<dbReference type="RefSeq" id="XP_019013847.1">
    <property type="nucleotide sequence ID" value="XM_019153686.1"/>
</dbReference>
<dbReference type="Gene3D" id="3.40.30.10">
    <property type="entry name" value="Glutaredoxin"/>
    <property type="match status" value="1"/>
</dbReference>
<dbReference type="PANTHER" id="PTHR36417:SF2">
    <property type="entry name" value="SELENOPROTEIN DOMAIN PROTEIN (AFU_ORTHOLOGUE AFUA_1G05220)"/>
    <property type="match status" value="1"/>
</dbReference>
<dbReference type="InterPro" id="IPR036249">
    <property type="entry name" value="Thioredoxin-like_sf"/>
</dbReference>
<dbReference type="EMBL" id="CP144522">
    <property type="protein sequence ID" value="WWC69139.1"/>
    <property type="molecule type" value="Genomic_DNA"/>
</dbReference>
<feature type="compositionally biased region" description="Basic and acidic residues" evidence="2">
    <location>
        <begin position="1"/>
        <end position="17"/>
    </location>
</feature>
<protein>
    <recommendedName>
        <fullName evidence="6">Selenoprotein W</fullName>
    </recommendedName>
</protein>
<dbReference type="EMBL" id="KI894008">
    <property type="protein sequence ID" value="OCF52628.1"/>
    <property type="molecule type" value="Genomic_DNA"/>
</dbReference>
<dbReference type="PANTHER" id="PTHR36417">
    <property type="entry name" value="SELENOPROTEIN DOMAIN PROTEIN (AFU_ORTHOLOGUE AFUA_1G05220)"/>
    <property type="match status" value="1"/>
</dbReference>
<feature type="region of interest" description="Disordered" evidence="2">
    <location>
        <begin position="1"/>
        <end position="119"/>
    </location>
</feature>
<gene>
    <name evidence="3" type="ORF">I206_01921</name>
    <name evidence="4" type="ORF">I206_103075</name>
</gene>
<evidence type="ECO:0008006" key="6">
    <source>
        <dbReference type="Google" id="ProtNLM"/>
    </source>
</evidence>
<dbReference type="NCBIfam" id="TIGR02174">
    <property type="entry name" value="CXXU_selWTH"/>
    <property type="match status" value="1"/>
</dbReference>
<organism evidence="3">
    <name type="scientific">Kwoniella pini CBS 10737</name>
    <dbReference type="NCBI Taxonomy" id="1296096"/>
    <lineage>
        <taxon>Eukaryota</taxon>
        <taxon>Fungi</taxon>
        <taxon>Dikarya</taxon>
        <taxon>Basidiomycota</taxon>
        <taxon>Agaricomycotina</taxon>
        <taxon>Tremellomycetes</taxon>
        <taxon>Tremellales</taxon>
        <taxon>Cryptococcaceae</taxon>
        <taxon>Kwoniella</taxon>
    </lineage>
</organism>
<dbReference type="AlphaFoldDB" id="A0A1B9IAJ8"/>
<keyword evidence="5" id="KW-1185">Reference proteome</keyword>
<accession>A0A1B9IAJ8</accession>